<dbReference type="SUPFAM" id="SSF54001">
    <property type="entry name" value="Cysteine proteinases"/>
    <property type="match status" value="1"/>
</dbReference>
<dbReference type="InterPro" id="IPR038765">
    <property type="entry name" value="Papain-like_cys_pep_sf"/>
</dbReference>
<dbReference type="PANTHER" id="PTHR39327">
    <property type="match status" value="1"/>
</dbReference>
<comment type="caution">
    <text evidence="2">The sequence shown here is derived from an EMBL/GenBank/DDBJ whole genome shotgun (WGS) entry which is preliminary data.</text>
</comment>
<proteinExistence type="predicted"/>
<dbReference type="Gene3D" id="3.10.620.30">
    <property type="match status" value="1"/>
</dbReference>
<evidence type="ECO:0000259" key="1">
    <source>
        <dbReference type="Pfam" id="PF04473"/>
    </source>
</evidence>
<accession>A0A0H2MGA0</accession>
<protein>
    <recommendedName>
        <fullName evidence="1">Transglutaminase-like domain-containing protein</fullName>
    </recommendedName>
</protein>
<evidence type="ECO:0000313" key="2">
    <source>
        <dbReference type="EMBL" id="KLN61574.1"/>
    </source>
</evidence>
<dbReference type="PANTHER" id="PTHR39327:SF1">
    <property type="entry name" value="BLR5470 PROTEIN"/>
    <property type="match status" value="1"/>
</dbReference>
<reference evidence="2 3" key="1">
    <citation type="submission" date="2015-03" db="EMBL/GenBank/DDBJ databases">
        <title>Genome Sequence of Kiloniella spongiae MEBiC09566, isolated from a marine sponge.</title>
        <authorList>
            <person name="Shao Z."/>
            <person name="Wang L."/>
            <person name="Li X."/>
        </authorList>
    </citation>
    <scope>NUCLEOTIDE SEQUENCE [LARGE SCALE GENOMIC DNA]</scope>
    <source>
        <strain evidence="2 3">MEBiC09566</strain>
    </source>
</reference>
<dbReference type="Pfam" id="PF04473">
    <property type="entry name" value="DUF553"/>
    <property type="match status" value="1"/>
</dbReference>
<sequence length="218" mass="25074">MALSAPNIKRSCIFTSLTVLILATTADDVRAKYVTISKAPKSFLNKTQQVQFHHRWLREFHSYDKNKSKRVRSWYRNLMAEKSSDAVKELKSLYALAGRNVKYKTERKDYWSTPGETIARGYGDCDDYAHVYLTSAALLGYDQRDLWMVAGTFYGRYGPVGHAVAVVETKSGDQYVLDNLYQRVISEEQHHSFKPSYEINMEEQAAFVSVNTQFHDAF</sequence>
<feature type="domain" description="Transglutaminase-like" evidence="1">
    <location>
        <begin position="54"/>
        <end position="179"/>
    </location>
</feature>
<dbReference type="Proteomes" id="UP000035444">
    <property type="component" value="Unassembled WGS sequence"/>
</dbReference>
<name>A0A0H2MGA0_9PROT</name>
<evidence type="ECO:0000313" key="3">
    <source>
        <dbReference type="Proteomes" id="UP000035444"/>
    </source>
</evidence>
<dbReference type="STRING" id="1489064.WH96_04255"/>
<dbReference type="OrthoDB" id="5401788at2"/>
<dbReference type="RefSeq" id="WP_047762909.1">
    <property type="nucleotide sequence ID" value="NZ_LAQL01000003.1"/>
</dbReference>
<organism evidence="2 3">
    <name type="scientific">Kiloniella spongiae</name>
    <dbReference type="NCBI Taxonomy" id="1489064"/>
    <lineage>
        <taxon>Bacteria</taxon>
        <taxon>Pseudomonadati</taxon>
        <taxon>Pseudomonadota</taxon>
        <taxon>Alphaproteobacteria</taxon>
        <taxon>Rhodospirillales</taxon>
        <taxon>Kiloniellaceae</taxon>
        <taxon>Kiloniella</taxon>
    </lineage>
</organism>
<keyword evidence="3" id="KW-1185">Reference proteome</keyword>
<gene>
    <name evidence="2" type="ORF">WH96_04255</name>
</gene>
<dbReference type="AlphaFoldDB" id="A0A0H2MGA0"/>
<dbReference type="InterPro" id="IPR010319">
    <property type="entry name" value="Transglutaminase-like_Cys_pept"/>
</dbReference>
<dbReference type="EMBL" id="LAQL01000003">
    <property type="protein sequence ID" value="KLN61574.1"/>
    <property type="molecule type" value="Genomic_DNA"/>
</dbReference>
<dbReference type="InterPro" id="IPR007562">
    <property type="entry name" value="Transglutaminase-like_domain"/>
</dbReference>